<gene>
    <name evidence="2" type="ORF">ACFPYJ_06200</name>
</gene>
<protein>
    <submittedName>
        <fullName evidence="2">Helix-turn-helix domain-containing protein</fullName>
    </submittedName>
</protein>
<evidence type="ECO:0000313" key="3">
    <source>
        <dbReference type="Proteomes" id="UP001596047"/>
    </source>
</evidence>
<evidence type="ECO:0000259" key="1">
    <source>
        <dbReference type="PROSITE" id="PS50943"/>
    </source>
</evidence>
<dbReference type="InterPro" id="IPR001387">
    <property type="entry name" value="Cro/C1-type_HTH"/>
</dbReference>
<dbReference type="RefSeq" id="WP_379187196.1">
    <property type="nucleotide sequence ID" value="NZ_JBHSOW010000022.1"/>
</dbReference>
<dbReference type="SMART" id="SM00530">
    <property type="entry name" value="HTH_XRE"/>
    <property type="match status" value="1"/>
</dbReference>
<keyword evidence="3" id="KW-1185">Reference proteome</keyword>
<organism evidence="2 3">
    <name type="scientific">Paenibacillus solisilvae</name>
    <dbReference type="NCBI Taxonomy" id="2486751"/>
    <lineage>
        <taxon>Bacteria</taxon>
        <taxon>Bacillati</taxon>
        <taxon>Bacillota</taxon>
        <taxon>Bacilli</taxon>
        <taxon>Bacillales</taxon>
        <taxon>Paenibacillaceae</taxon>
        <taxon>Paenibacillus</taxon>
    </lineage>
</organism>
<evidence type="ECO:0000313" key="2">
    <source>
        <dbReference type="EMBL" id="MFC5648724.1"/>
    </source>
</evidence>
<dbReference type="InterPro" id="IPR010982">
    <property type="entry name" value="Lambda_DNA-bd_dom_sf"/>
</dbReference>
<reference evidence="3" key="1">
    <citation type="journal article" date="2019" name="Int. J. Syst. Evol. Microbiol.">
        <title>The Global Catalogue of Microorganisms (GCM) 10K type strain sequencing project: providing services to taxonomists for standard genome sequencing and annotation.</title>
        <authorList>
            <consortium name="The Broad Institute Genomics Platform"/>
            <consortium name="The Broad Institute Genome Sequencing Center for Infectious Disease"/>
            <person name="Wu L."/>
            <person name="Ma J."/>
        </authorList>
    </citation>
    <scope>NUCLEOTIDE SEQUENCE [LARGE SCALE GENOMIC DNA]</scope>
    <source>
        <strain evidence="3">CGMCC 1.3240</strain>
    </source>
</reference>
<dbReference type="EMBL" id="JBHSOW010000022">
    <property type="protein sequence ID" value="MFC5648724.1"/>
    <property type="molecule type" value="Genomic_DNA"/>
</dbReference>
<dbReference type="SUPFAM" id="SSF47413">
    <property type="entry name" value="lambda repressor-like DNA-binding domains"/>
    <property type="match status" value="1"/>
</dbReference>
<proteinExistence type="predicted"/>
<dbReference type="Proteomes" id="UP001596047">
    <property type="component" value="Unassembled WGS sequence"/>
</dbReference>
<dbReference type="Gene3D" id="1.10.260.40">
    <property type="entry name" value="lambda repressor-like DNA-binding domains"/>
    <property type="match status" value="1"/>
</dbReference>
<dbReference type="CDD" id="cd00093">
    <property type="entry name" value="HTH_XRE"/>
    <property type="match status" value="1"/>
</dbReference>
<comment type="caution">
    <text evidence="2">The sequence shown here is derived from an EMBL/GenBank/DDBJ whole genome shotgun (WGS) entry which is preliminary data.</text>
</comment>
<name>A0ABW0VVJ6_9BACL</name>
<dbReference type="PROSITE" id="PS50943">
    <property type="entry name" value="HTH_CROC1"/>
    <property type="match status" value="1"/>
</dbReference>
<accession>A0ABW0VVJ6</accession>
<feature type="domain" description="HTH cro/C1-type" evidence="1">
    <location>
        <begin position="12"/>
        <end position="72"/>
    </location>
</feature>
<sequence length="87" mass="9704">MYLNKNRFGNYVKNRRSELGLSLSELALNSGLNSDYLGYLERGYGIGGVAVAPNLDDIHRISIGLGVGFHELIQYADLVKHSLDEEY</sequence>